<dbReference type="FunCoup" id="A0A6I9QXW1">
    <property type="interactions" value="8"/>
</dbReference>
<dbReference type="KEGG" id="egu:105041582"/>
<comment type="similarity">
    <text evidence="6">Belongs to the WRKY group II-e family.</text>
</comment>
<feature type="region of interest" description="Disordered" evidence="7">
    <location>
        <begin position="203"/>
        <end position="276"/>
    </location>
</feature>
<dbReference type="SUPFAM" id="SSF118290">
    <property type="entry name" value="WRKY DNA-binding domain"/>
    <property type="match status" value="1"/>
</dbReference>
<keyword evidence="2" id="KW-0805">Transcription regulation</keyword>
<dbReference type="PANTHER" id="PTHR32096:SF18">
    <property type="entry name" value="DISEASE RESISTANCE PROTEIN RRS1B-RELATED"/>
    <property type="match status" value="1"/>
</dbReference>
<proteinExistence type="inferred from homology"/>
<dbReference type="GeneID" id="105041582"/>
<evidence type="ECO:0000313" key="9">
    <source>
        <dbReference type="Proteomes" id="UP000504607"/>
    </source>
</evidence>
<evidence type="ECO:0000256" key="6">
    <source>
        <dbReference type="ARBA" id="ARBA00060761"/>
    </source>
</evidence>
<keyword evidence="3" id="KW-0238">DNA-binding</keyword>
<dbReference type="PROSITE" id="PS50811">
    <property type="entry name" value="WRKY"/>
    <property type="match status" value="1"/>
</dbReference>
<feature type="compositionally biased region" description="Basic and acidic residues" evidence="7">
    <location>
        <begin position="258"/>
        <end position="268"/>
    </location>
</feature>
<feature type="region of interest" description="Disordered" evidence="7">
    <location>
        <begin position="77"/>
        <end position="143"/>
    </location>
</feature>
<dbReference type="InterPro" id="IPR036576">
    <property type="entry name" value="WRKY_dom_sf"/>
</dbReference>
<gene>
    <name evidence="10" type="primary">LOC105041582</name>
</gene>
<protein>
    <submittedName>
        <fullName evidence="10">WRKY transcription factor 22</fullName>
    </submittedName>
</protein>
<feature type="domain" description="WRKY" evidence="8">
    <location>
        <begin position="144"/>
        <end position="210"/>
    </location>
</feature>
<evidence type="ECO:0000256" key="7">
    <source>
        <dbReference type="SAM" id="MobiDB-lite"/>
    </source>
</evidence>
<dbReference type="GO" id="GO:0005634">
    <property type="term" value="C:nucleus"/>
    <property type="evidence" value="ECO:0007669"/>
    <property type="project" value="UniProtKB-SubCell"/>
</dbReference>
<dbReference type="FunFam" id="2.20.25.80:FF:000007">
    <property type="entry name" value="WRKY transcription factor 22"/>
    <property type="match status" value="1"/>
</dbReference>
<organism evidence="9 10">
    <name type="scientific">Elaeis guineensis var. tenera</name>
    <name type="common">Oil palm</name>
    <dbReference type="NCBI Taxonomy" id="51953"/>
    <lineage>
        <taxon>Eukaryota</taxon>
        <taxon>Viridiplantae</taxon>
        <taxon>Streptophyta</taxon>
        <taxon>Embryophyta</taxon>
        <taxon>Tracheophyta</taxon>
        <taxon>Spermatophyta</taxon>
        <taxon>Magnoliopsida</taxon>
        <taxon>Liliopsida</taxon>
        <taxon>Arecaceae</taxon>
        <taxon>Arecoideae</taxon>
        <taxon>Cocoseae</taxon>
        <taxon>Elaeidinae</taxon>
        <taxon>Elaeis</taxon>
    </lineage>
</organism>
<evidence type="ECO:0000256" key="3">
    <source>
        <dbReference type="ARBA" id="ARBA00023125"/>
    </source>
</evidence>
<feature type="compositionally biased region" description="Polar residues" evidence="7">
    <location>
        <begin position="212"/>
        <end position="222"/>
    </location>
</feature>
<accession>A0A6I9QXW1</accession>
<dbReference type="PANTHER" id="PTHR32096">
    <property type="entry name" value="WRKY TRANSCRIPTION FACTOR 30-RELATED-RELATED"/>
    <property type="match status" value="1"/>
</dbReference>
<reference evidence="10" key="1">
    <citation type="submission" date="2025-08" db="UniProtKB">
        <authorList>
            <consortium name="RefSeq"/>
        </authorList>
    </citation>
    <scope>IDENTIFICATION</scope>
</reference>
<evidence type="ECO:0000256" key="1">
    <source>
        <dbReference type="ARBA" id="ARBA00004123"/>
    </source>
</evidence>
<dbReference type="InParanoid" id="A0A6I9QXW1"/>
<dbReference type="Pfam" id="PF03106">
    <property type="entry name" value="WRKY"/>
    <property type="match status" value="1"/>
</dbReference>
<keyword evidence="4" id="KW-0804">Transcription</keyword>
<feature type="compositionally biased region" description="Low complexity" evidence="7">
    <location>
        <begin position="81"/>
        <end position="103"/>
    </location>
</feature>
<dbReference type="Proteomes" id="UP000504607">
    <property type="component" value="Chromosome 1"/>
</dbReference>
<evidence type="ECO:0000256" key="5">
    <source>
        <dbReference type="ARBA" id="ARBA00023242"/>
    </source>
</evidence>
<dbReference type="GO" id="GO:0000976">
    <property type="term" value="F:transcription cis-regulatory region binding"/>
    <property type="evidence" value="ECO:0007669"/>
    <property type="project" value="TreeGrafter"/>
</dbReference>
<dbReference type="InterPro" id="IPR003657">
    <property type="entry name" value="WRKY_dom"/>
</dbReference>
<evidence type="ECO:0000256" key="2">
    <source>
        <dbReference type="ARBA" id="ARBA00023015"/>
    </source>
</evidence>
<sequence>MDVDNWDLEAVVRGCCFRRPSTRTTSTATMTDPFSSFASLVLKGEQGDGEKDHLFGFPDIMDTETAFRDLEDLCKPFFHTPHQQPSQQQSQLFPQQSRPSSSPAVADPCQTQQQWSPPQRPLEANTPRSRRRKNQQKRVVRHVPADGLYSDMWAWRKYGQKPIKGSPYPRGYYRCSSSKGCLARKQVERSRTDPAMLVVTYTADHDHPLPTHRNSLAGSTRQKLPPPPAPAATSPSASGGGQDGDRMPPFSTPSSCVEDEHLRQRKGEEEEDEEEEEVLTVADIEMVGEEDVLFWEFEQGGGRRGVGARELPAISGFYADEGGYADHFFASTWMANSNAAAAAWGS</sequence>
<evidence type="ECO:0000313" key="10">
    <source>
        <dbReference type="RefSeq" id="XP_010916830.1"/>
    </source>
</evidence>
<dbReference type="Gene3D" id="2.20.25.80">
    <property type="entry name" value="WRKY domain"/>
    <property type="match status" value="1"/>
</dbReference>
<name>A0A6I9QXW1_ELAGV</name>
<keyword evidence="5" id="KW-0539">Nucleus</keyword>
<evidence type="ECO:0000256" key="4">
    <source>
        <dbReference type="ARBA" id="ARBA00023163"/>
    </source>
</evidence>
<evidence type="ECO:0000259" key="8">
    <source>
        <dbReference type="PROSITE" id="PS50811"/>
    </source>
</evidence>
<dbReference type="RefSeq" id="XP_010916830.1">
    <property type="nucleotide sequence ID" value="XM_010918528.2"/>
</dbReference>
<comment type="subcellular location">
    <subcellularLocation>
        <location evidence="1">Nucleus</location>
    </subcellularLocation>
</comment>
<keyword evidence="9" id="KW-1185">Reference proteome</keyword>
<dbReference type="OrthoDB" id="662136at2759"/>
<dbReference type="GO" id="GO:0003700">
    <property type="term" value="F:DNA-binding transcription factor activity"/>
    <property type="evidence" value="ECO:0007669"/>
    <property type="project" value="InterPro"/>
</dbReference>
<dbReference type="AlphaFoldDB" id="A0A6I9QXW1"/>
<dbReference type="SMART" id="SM00774">
    <property type="entry name" value="WRKY"/>
    <property type="match status" value="1"/>
</dbReference>
<feature type="compositionally biased region" description="Basic residues" evidence="7">
    <location>
        <begin position="128"/>
        <end position="141"/>
    </location>
</feature>
<dbReference type="InterPro" id="IPR044810">
    <property type="entry name" value="WRKY_plant"/>
</dbReference>